<dbReference type="Pfam" id="PF12833">
    <property type="entry name" value="HTH_18"/>
    <property type="match status" value="1"/>
</dbReference>
<evidence type="ECO:0000256" key="3">
    <source>
        <dbReference type="ARBA" id="ARBA00023163"/>
    </source>
</evidence>
<protein>
    <submittedName>
        <fullName evidence="5">Transcriptional regulator, AraC family</fullName>
    </submittedName>
</protein>
<dbReference type="HOGENOM" id="CLU_000445_88_6_9"/>
<dbReference type="eggNOG" id="COG2207">
    <property type="taxonomic scope" value="Bacteria"/>
</dbReference>
<dbReference type="STRING" id="649639.Bcell_1100"/>
<organism evidence="5 6">
    <name type="scientific">Evansella cellulosilytica (strain ATCC 21833 / DSM 2522 / FERM P-1141 / JCM 9156 / N-4)</name>
    <name type="common">Bacillus cellulosilyticus</name>
    <dbReference type="NCBI Taxonomy" id="649639"/>
    <lineage>
        <taxon>Bacteria</taxon>
        <taxon>Bacillati</taxon>
        <taxon>Bacillota</taxon>
        <taxon>Bacilli</taxon>
        <taxon>Bacillales</taxon>
        <taxon>Bacillaceae</taxon>
        <taxon>Evansella</taxon>
    </lineage>
</organism>
<keyword evidence="6" id="KW-1185">Reference proteome</keyword>
<reference evidence="5" key="1">
    <citation type="submission" date="2010-12" db="EMBL/GenBank/DDBJ databases">
        <title>Complete sequence of Bacillus cellulosilyticus DSM 2522.</title>
        <authorList>
            <consortium name="US DOE Joint Genome Institute"/>
            <person name="Lucas S."/>
            <person name="Copeland A."/>
            <person name="Lapidus A."/>
            <person name="Cheng J.-F."/>
            <person name="Bruce D."/>
            <person name="Goodwin L."/>
            <person name="Pitluck S."/>
            <person name="Chertkov O."/>
            <person name="Detter J.C."/>
            <person name="Han C."/>
            <person name="Tapia R."/>
            <person name="Land M."/>
            <person name="Hauser L."/>
            <person name="Jeffries C."/>
            <person name="Kyrpides N."/>
            <person name="Ivanova N."/>
            <person name="Mikhailova N."/>
            <person name="Brumm P."/>
            <person name="Mead D."/>
            <person name="Woyke T."/>
        </authorList>
    </citation>
    <scope>NUCLEOTIDE SEQUENCE [LARGE SCALE GENOMIC DNA]</scope>
    <source>
        <strain evidence="5">DSM 2522</strain>
    </source>
</reference>
<dbReference type="AlphaFoldDB" id="E6TQZ4"/>
<dbReference type="GO" id="GO:0043565">
    <property type="term" value="F:sequence-specific DNA binding"/>
    <property type="evidence" value="ECO:0007669"/>
    <property type="project" value="InterPro"/>
</dbReference>
<keyword evidence="2" id="KW-0238">DNA-binding</keyword>
<proteinExistence type="predicted"/>
<dbReference type="KEGG" id="bco:Bcell_1100"/>
<dbReference type="InterPro" id="IPR003313">
    <property type="entry name" value="AraC-bd"/>
</dbReference>
<evidence type="ECO:0000313" key="6">
    <source>
        <dbReference type="Proteomes" id="UP000001401"/>
    </source>
</evidence>
<dbReference type="OrthoDB" id="9813413at2"/>
<dbReference type="PANTHER" id="PTHR43280">
    <property type="entry name" value="ARAC-FAMILY TRANSCRIPTIONAL REGULATOR"/>
    <property type="match status" value="1"/>
</dbReference>
<dbReference type="Gene3D" id="2.60.120.280">
    <property type="entry name" value="Regulatory protein AraC"/>
    <property type="match status" value="1"/>
</dbReference>
<dbReference type="SUPFAM" id="SSF51215">
    <property type="entry name" value="Regulatory protein AraC"/>
    <property type="match status" value="1"/>
</dbReference>
<sequence>MKAKYTHSARYKCLEYLKKNSYDLYLCYCGLEECDPYHSYGPISRNEYLLHYVIKGKGILKADGKTYHIGENDAFLIYPSEITYYEADKDDPWTYIWIGFDGMKAESCLINASFSKENRVSKFECGETLVHYLNGMLSASKLTYSNDLKREGYLYMFLSALIQEKTDNNSDKPEVYDYPFLVYVEHALDFISHNYEKQIKVIDIAEYIGINRSYLTTIFKKSLKVSPQEYLVKYRLDKACTLLKNTDLLVNEIARNVGYNNALTFSKVFKNYYKMSPKTYRTQHQELVYSNKKHQKIDVELQ</sequence>
<dbReference type="PROSITE" id="PS00041">
    <property type="entry name" value="HTH_ARAC_FAMILY_1"/>
    <property type="match status" value="1"/>
</dbReference>
<evidence type="ECO:0000256" key="1">
    <source>
        <dbReference type="ARBA" id="ARBA00023015"/>
    </source>
</evidence>
<keyword evidence="3" id="KW-0804">Transcription</keyword>
<dbReference type="InterPro" id="IPR018060">
    <property type="entry name" value="HTH_AraC"/>
</dbReference>
<dbReference type="Pfam" id="PF02311">
    <property type="entry name" value="AraC_binding"/>
    <property type="match status" value="1"/>
</dbReference>
<dbReference type="CDD" id="cd06986">
    <property type="entry name" value="cupin_MmsR-like_N"/>
    <property type="match status" value="1"/>
</dbReference>
<dbReference type="InterPro" id="IPR020449">
    <property type="entry name" value="Tscrpt_reg_AraC-type_HTH"/>
</dbReference>
<dbReference type="SUPFAM" id="SSF46689">
    <property type="entry name" value="Homeodomain-like"/>
    <property type="match status" value="2"/>
</dbReference>
<dbReference type="SMART" id="SM00342">
    <property type="entry name" value="HTH_ARAC"/>
    <property type="match status" value="1"/>
</dbReference>
<dbReference type="PRINTS" id="PR00032">
    <property type="entry name" value="HTHARAC"/>
</dbReference>
<gene>
    <name evidence="5" type="ordered locus">Bcell_1100</name>
</gene>
<dbReference type="EMBL" id="CP002394">
    <property type="protein sequence ID" value="ADU29370.1"/>
    <property type="molecule type" value="Genomic_DNA"/>
</dbReference>
<name>E6TQZ4_EVAC2</name>
<dbReference type="PROSITE" id="PS01124">
    <property type="entry name" value="HTH_ARAC_FAMILY_2"/>
    <property type="match status" value="1"/>
</dbReference>
<dbReference type="RefSeq" id="WP_013487711.1">
    <property type="nucleotide sequence ID" value="NC_014829.1"/>
</dbReference>
<dbReference type="InterPro" id="IPR018062">
    <property type="entry name" value="HTH_AraC-typ_CS"/>
</dbReference>
<accession>E6TQZ4</accession>
<evidence type="ECO:0000259" key="4">
    <source>
        <dbReference type="PROSITE" id="PS01124"/>
    </source>
</evidence>
<dbReference type="Proteomes" id="UP000001401">
    <property type="component" value="Chromosome"/>
</dbReference>
<dbReference type="Gene3D" id="1.10.10.60">
    <property type="entry name" value="Homeodomain-like"/>
    <property type="match status" value="2"/>
</dbReference>
<evidence type="ECO:0000256" key="2">
    <source>
        <dbReference type="ARBA" id="ARBA00023125"/>
    </source>
</evidence>
<dbReference type="InterPro" id="IPR009057">
    <property type="entry name" value="Homeodomain-like_sf"/>
</dbReference>
<dbReference type="GO" id="GO:0003700">
    <property type="term" value="F:DNA-binding transcription factor activity"/>
    <property type="evidence" value="ECO:0007669"/>
    <property type="project" value="InterPro"/>
</dbReference>
<dbReference type="PANTHER" id="PTHR43280:SF2">
    <property type="entry name" value="HTH-TYPE TRANSCRIPTIONAL REGULATOR EXSA"/>
    <property type="match status" value="1"/>
</dbReference>
<keyword evidence="1" id="KW-0805">Transcription regulation</keyword>
<evidence type="ECO:0000313" key="5">
    <source>
        <dbReference type="EMBL" id="ADU29370.1"/>
    </source>
</evidence>
<dbReference type="InterPro" id="IPR037923">
    <property type="entry name" value="HTH-like"/>
</dbReference>
<feature type="domain" description="HTH araC/xylS-type" evidence="4">
    <location>
        <begin position="185"/>
        <end position="283"/>
    </location>
</feature>